<dbReference type="OrthoDB" id="2896586at2759"/>
<dbReference type="AlphaFoldDB" id="A0A9W8JTL6"/>
<dbReference type="GO" id="GO:0003677">
    <property type="term" value="F:DNA binding"/>
    <property type="evidence" value="ECO:0007669"/>
    <property type="project" value="InterPro"/>
</dbReference>
<comment type="caution">
    <text evidence="2">The sequence shown here is derived from an EMBL/GenBank/DDBJ whole genome shotgun (WGS) entry which is preliminary data.</text>
</comment>
<dbReference type="EMBL" id="JANBPK010000046">
    <property type="protein sequence ID" value="KAJ2936520.1"/>
    <property type="molecule type" value="Genomic_DNA"/>
</dbReference>
<gene>
    <name evidence="2" type="ORF">H1R20_g572</name>
</gene>
<evidence type="ECO:0000256" key="1">
    <source>
        <dbReference type="ARBA" id="ARBA00023172"/>
    </source>
</evidence>
<dbReference type="GO" id="GO:0006310">
    <property type="term" value="P:DNA recombination"/>
    <property type="evidence" value="ECO:0007669"/>
    <property type="project" value="UniProtKB-KW"/>
</dbReference>
<dbReference type="Proteomes" id="UP001140091">
    <property type="component" value="Unassembled WGS sequence"/>
</dbReference>
<accession>A0A9W8JTL6</accession>
<protein>
    <recommendedName>
        <fullName evidence="4">Tyr recombinase domain-containing protein</fullName>
    </recommendedName>
</protein>
<dbReference type="PANTHER" id="PTHR34605">
    <property type="entry name" value="PHAGE_INTEGRASE DOMAIN-CONTAINING PROTEIN"/>
    <property type="match status" value="1"/>
</dbReference>
<organism evidence="2 3">
    <name type="scientific">Candolleomyces eurysporus</name>
    <dbReference type="NCBI Taxonomy" id="2828524"/>
    <lineage>
        <taxon>Eukaryota</taxon>
        <taxon>Fungi</taxon>
        <taxon>Dikarya</taxon>
        <taxon>Basidiomycota</taxon>
        <taxon>Agaricomycotina</taxon>
        <taxon>Agaricomycetes</taxon>
        <taxon>Agaricomycetidae</taxon>
        <taxon>Agaricales</taxon>
        <taxon>Agaricineae</taxon>
        <taxon>Psathyrellaceae</taxon>
        <taxon>Candolleomyces</taxon>
    </lineage>
</organism>
<dbReference type="SUPFAM" id="SSF56349">
    <property type="entry name" value="DNA breaking-rejoining enzymes"/>
    <property type="match status" value="1"/>
</dbReference>
<reference evidence="2" key="1">
    <citation type="submission" date="2022-06" db="EMBL/GenBank/DDBJ databases">
        <title>Genome Sequence of Candolleomyces eurysporus.</title>
        <authorList>
            <person name="Buettner E."/>
        </authorList>
    </citation>
    <scope>NUCLEOTIDE SEQUENCE</scope>
    <source>
        <strain evidence="2">VTCC 930004</strain>
    </source>
</reference>
<sequence length="155" mass="16818">MAFLGFLRCSEFTVKAGKAFSMSSHPTCHSIEFYPDSSNPTHACLNLPASKTDPFCKAISIYLAAAPGTTTCPVAALNKLFAKDLSDPDGPLFHNPNRSPLSHKFFIKTIQFALQAAGYKLKDFAGHSFRCSAASSAAAAGCQDHKMQLLSWWVR</sequence>
<dbReference type="InterPro" id="IPR011010">
    <property type="entry name" value="DNA_brk_join_enz"/>
</dbReference>
<feature type="non-terminal residue" evidence="2">
    <location>
        <position position="155"/>
    </location>
</feature>
<dbReference type="GO" id="GO:0015074">
    <property type="term" value="P:DNA integration"/>
    <property type="evidence" value="ECO:0007669"/>
    <property type="project" value="InterPro"/>
</dbReference>
<dbReference type="PANTHER" id="PTHR34605:SF3">
    <property type="entry name" value="P CELL-TYPE AGGLUTINATION PROTEIN MAP4-LIKE-RELATED"/>
    <property type="match status" value="1"/>
</dbReference>
<proteinExistence type="predicted"/>
<dbReference type="Gene3D" id="1.10.443.10">
    <property type="entry name" value="Intergrase catalytic core"/>
    <property type="match status" value="1"/>
</dbReference>
<dbReference type="InterPro" id="IPR013762">
    <property type="entry name" value="Integrase-like_cat_sf"/>
</dbReference>
<evidence type="ECO:0008006" key="4">
    <source>
        <dbReference type="Google" id="ProtNLM"/>
    </source>
</evidence>
<evidence type="ECO:0000313" key="2">
    <source>
        <dbReference type="EMBL" id="KAJ2936520.1"/>
    </source>
</evidence>
<name>A0A9W8JTL6_9AGAR</name>
<keyword evidence="1" id="KW-0233">DNA recombination</keyword>
<keyword evidence="3" id="KW-1185">Reference proteome</keyword>
<evidence type="ECO:0000313" key="3">
    <source>
        <dbReference type="Proteomes" id="UP001140091"/>
    </source>
</evidence>
<dbReference type="InterPro" id="IPR052925">
    <property type="entry name" value="Phage_Integrase-like_Recomb"/>
</dbReference>